<evidence type="ECO:0000313" key="3">
    <source>
        <dbReference type="Proteomes" id="UP000054359"/>
    </source>
</evidence>
<accession>A0A087UQ04</accession>
<dbReference type="Proteomes" id="UP000054359">
    <property type="component" value="Unassembled WGS sequence"/>
</dbReference>
<dbReference type="GO" id="GO:0006508">
    <property type="term" value="P:proteolysis"/>
    <property type="evidence" value="ECO:0007669"/>
    <property type="project" value="TreeGrafter"/>
</dbReference>
<dbReference type="GO" id="GO:0008233">
    <property type="term" value="F:peptidase activity"/>
    <property type="evidence" value="ECO:0007669"/>
    <property type="project" value="TreeGrafter"/>
</dbReference>
<reference evidence="2 3" key="1">
    <citation type="submission" date="2013-11" db="EMBL/GenBank/DDBJ databases">
        <title>Genome sequencing of Stegodyphus mimosarum.</title>
        <authorList>
            <person name="Bechsgaard J."/>
        </authorList>
    </citation>
    <scope>NUCLEOTIDE SEQUENCE [LARGE SCALE GENOMIC DNA]</scope>
</reference>
<dbReference type="PANTHER" id="PTHR46520">
    <property type="entry name" value="SERINE BETA-LACTAMASE-LIKE PROTEIN LACTB, MITOCHONDRIAL"/>
    <property type="match status" value="1"/>
</dbReference>
<dbReference type="Pfam" id="PF00144">
    <property type="entry name" value="Beta-lactamase"/>
    <property type="match status" value="1"/>
</dbReference>
<dbReference type="STRING" id="407821.A0A087UQ04"/>
<keyword evidence="3" id="KW-1185">Reference proteome</keyword>
<dbReference type="InterPro" id="IPR012338">
    <property type="entry name" value="Beta-lactam/transpept-like"/>
</dbReference>
<feature type="non-terminal residue" evidence="2">
    <location>
        <position position="228"/>
    </location>
</feature>
<dbReference type="AlphaFoldDB" id="A0A087UQ04"/>
<dbReference type="PANTHER" id="PTHR46520:SF1">
    <property type="entry name" value="SERINE BETA-LACTAMASE-LIKE PROTEIN LACTB, MITOCHONDRIAL"/>
    <property type="match status" value="1"/>
</dbReference>
<sequence>MTNLFKQLGMKNTYIDDNDVLIYHRSRNYIKAKNGYLINAPYVNNSYKLAGGGFLSTVGDLLHFGNAMLYSLQFKMTTQKVSQSHFIETSACNESTGDKNTDSLNDRMSRKKQILPGYLNSKTVEAMWSPIADYKESKYGMGWAVFPGSQDCQYCEENKYCVYHSGGAIGASSILLILPKECHNEFSGVPKGIVVSILTNLQSINLYKTALTIANIFEHQQLTMHNNQ</sequence>
<dbReference type="Gene3D" id="3.40.710.10">
    <property type="entry name" value="DD-peptidase/beta-lactamase superfamily"/>
    <property type="match status" value="1"/>
</dbReference>
<dbReference type="GO" id="GO:0019216">
    <property type="term" value="P:regulation of lipid metabolic process"/>
    <property type="evidence" value="ECO:0007669"/>
    <property type="project" value="TreeGrafter"/>
</dbReference>
<dbReference type="OMA" id="NERIIPH"/>
<dbReference type="EMBL" id="KK120952">
    <property type="protein sequence ID" value="KFM79443.1"/>
    <property type="molecule type" value="Genomic_DNA"/>
</dbReference>
<organism evidence="2 3">
    <name type="scientific">Stegodyphus mimosarum</name>
    <name type="common">African social velvet spider</name>
    <dbReference type="NCBI Taxonomy" id="407821"/>
    <lineage>
        <taxon>Eukaryota</taxon>
        <taxon>Metazoa</taxon>
        <taxon>Ecdysozoa</taxon>
        <taxon>Arthropoda</taxon>
        <taxon>Chelicerata</taxon>
        <taxon>Arachnida</taxon>
        <taxon>Araneae</taxon>
        <taxon>Araneomorphae</taxon>
        <taxon>Entelegynae</taxon>
        <taxon>Eresoidea</taxon>
        <taxon>Eresidae</taxon>
        <taxon>Stegodyphus</taxon>
    </lineage>
</organism>
<proteinExistence type="predicted"/>
<protein>
    <submittedName>
        <fullName evidence="2">Serine beta-lactamase-like protein LACTB, mitochondrial</fullName>
    </submittedName>
</protein>
<dbReference type="GO" id="GO:0005739">
    <property type="term" value="C:mitochondrion"/>
    <property type="evidence" value="ECO:0007669"/>
    <property type="project" value="TreeGrafter"/>
</dbReference>
<dbReference type="InterPro" id="IPR001466">
    <property type="entry name" value="Beta-lactam-related"/>
</dbReference>
<evidence type="ECO:0000313" key="2">
    <source>
        <dbReference type="EMBL" id="KFM79443.1"/>
    </source>
</evidence>
<dbReference type="SUPFAM" id="SSF56601">
    <property type="entry name" value="beta-lactamase/transpeptidase-like"/>
    <property type="match status" value="1"/>
</dbReference>
<evidence type="ECO:0000259" key="1">
    <source>
        <dbReference type="Pfam" id="PF00144"/>
    </source>
</evidence>
<dbReference type="InterPro" id="IPR052794">
    <property type="entry name" value="Mito_Ser_Protease_LACTB"/>
</dbReference>
<dbReference type="OrthoDB" id="5946976at2759"/>
<feature type="domain" description="Beta-lactamase-related" evidence="1">
    <location>
        <begin position="3"/>
        <end position="203"/>
    </location>
</feature>
<name>A0A087UQ04_STEMI</name>
<gene>
    <name evidence="2" type="ORF">X975_07048</name>
</gene>